<feature type="domain" description="C3H1-type" evidence="3">
    <location>
        <begin position="15"/>
        <end position="43"/>
    </location>
</feature>
<proteinExistence type="predicted"/>
<evidence type="ECO:0000313" key="5">
    <source>
        <dbReference type="Proteomes" id="UP000707451"/>
    </source>
</evidence>
<dbReference type="InterPro" id="IPR000571">
    <property type="entry name" value="Znf_CCCH"/>
</dbReference>
<keyword evidence="1" id="KW-0863">Zinc-finger</keyword>
<feature type="region of interest" description="Disordered" evidence="2">
    <location>
        <begin position="102"/>
        <end position="138"/>
    </location>
</feature>
<accession>A0A9P8BYY3</accession>
<keyword evidence="1" id="KW-0862">Zinc</keyword>
<gene>
    <name evidence="4" type="ORF">KI688_000779</name>
</gene>
<organism evidence="4 5">
    <name type="scientific">Linnemannia hyalina</name>
    <dbReference type="NCBI Taxonomy" id="64524"/>
    <lineage>
        <taxon>Eukaryota</taxon>
        <taxon>Fungi</taxon>
        <taxon>Fungi incertae sedis</taxon>
        <taxon>Mucoromycota</taxon>
        <taxon>Mortierellomycotina</taxon>
        <taxon>Mortierellomycetes</taxon>
        <taxon>Mortierellales</taxon>
        <taxon>Mortierellaceae</taxon>
        <taxon>Linnemannia</taxon>
    </lineage>
</organism>
<reference evidence="4" key="1">
    <citation type="submission" date="2021-06" db="EMBL/GenBank/DDBJ databases">
        <title>Genome Sequence of Mortierella hyaline Strain SCG-10, a Cold-Adapted, Nitrate-Reducing Fungus Isolated from Soil in Minnesota, USA.</title>
        <authorList>
            <person name="Aldossari N."/>
        </authorList>
    </citation>
    <scope>NUCLEOTIDE SEQUENCE</scope>
    <source>
        <strain evidence="4">SCG-10</strain>
    </source>
</reference>
<name>A0A9P8BYY3_9FUNG</name>
<feature type="compositionally biased region" description="Polar residues" evidence="2">
    <location>
        <begin position="201"/>
        <end position="210"/>
    </location>
</feature>
<protein>
    <recommendedName>
        <fullName evidence="3">C3H1-type domain-containing protein</fullName>
    </recommendedName>
</protein>
<dbReference type="OrthoDB" id="5964700at2759"/>
<keyword evidence="1" id="KW-0479">Metal-binding</keyword>
<dbReference type="Proteomes" id="UP000707451">
    <property type="component" value="Unassembled WGS sequence"/>
</dbReference>
<evidence type="ECO:0000256" key="2">
    <source>
        <dbReference type="SAM" id="MobiDB-lite"/>
    </source>
</evidence>
<dbReference type="PROSITE" id="PS50103">
    <property type="entry name" value="ZF_C3H1"/>
    <property type="match status" value="1"/>
</dbReference>
<evidence type="ECO:0000256" key="1">
    <source>
        <dbReference type="PROSITE-ProRule" id="PRU00723"/>
    </source>
</evidence>
<feature type="compositionally biased region" description="Basic residues" evidence="2">
    <location>
        <begin position="172"/>
        <end position="184"/>
    </location>
</feature>
<evidence type="ECO:0000259" key="3">
    <source>
        <dbReference type="PROSITE" id="PS50103"/>
    </source>
</evidence>
<feature type="compositionally biased region" description="Polar residues" evidence="2">
    <location>
        <begin position="102"/>
        <end position="127"/>
    </location>
</feature>
<keyword evidence="5" id="KW-1185">Reference proteome</keyword>
<feature type="region of interest" description="Disordered" evidence="2">
    <location>
        <begin position="201"/>
        <end position="229"/>
    </location>
</feature>
<evidence type="ECO:0000313" key="4">
    <source>
        <dbReference type="EMBL" id="KAG9072998.1"/>
    </source>
</evidence>
<sequence>MSATEQDSAPPPLDPFGNEVCLLFLKYGKCRYKKKCKKSHIVPDKNAPIMQQVTSVAPEKPVVKEGPRIAFTVKKTPYARPSTAATSASSPIASNLKRISHLQPQQGSHQGLQRQVLPKQQRNTTELGSAPHTKQVGQVVAEQPLKSKDGATEAMDVDLQPPTALNQGEPKKPRKPKAKRPPKVHVHRLLSSLFKTTISSETVAASRNSSTTTGYPGYPGPPTKGRQLRGNAIANRGKDNQGSKKSPFAISAGHWTTVSSNELEVADEKIENWYTTYKARLEPKTRRLMVMTKPTTARHQSQLKTMRKHHWECRTEIEQQLRRHVPTAFSLKIVRTRIDWERIAPYITLMIQAAFEMDIQNPHLPVVGTTLCALLEHKDLGGLACEEMLMSWGLTGIDARRFTSHLWEVMVAAAGEASVRGGKGFGMRVRQLEDKDDFKAIRARLLELNKAPT</sequence>
<feature type="zinc finger region" description="C3H1-type" evidence="1">
    <location>
        <begin position="15"/>
        <end position="43"/>
    </location>
</feature>
<dbReference type="AlphaFoldDB" id="A0A9P8BYY3"/>
<comment type="caution">
    <text evidence="4">The sequence shown here is derived from an EMBL/GenBank/DDBJ whole genome shotgun (WGS) entry which is preliminary data.</text>
</comment>
<dbReference type="EMBL" id="JAHRHY010000001">
    <property type="protein sequence ID" value="KAG9072998.1"/>
    <property type="molecule type" value="Genomic_DNA"/>
</dbReference>
<feature type="region of interest" description="Disordered" evidence="2">
    <location>
        <begin position="153"/>
        <end position="184"/>
    </location>
</feature>
<dbReference type="GO" id="GO:0008270">
    <property type="term" value="F:zinc ion binding"/>
    <property type="evidence" value="ECO:0007669"/>
    <property type="project" value="UniProtKB-KW"/>
</dbReference>